<feature type="compositionally biased region" description="Low complexity" evidence="1">
    <location>
        <begin position="121"/>
        <end position="130"/>
    </location>
</feature>
<proteinExistence type="predicted"/>
<feature type="compositionally biased region" description="Basic residues" evidence="1">
    <location>
        <begin position="181"/>
        <end position="190"/>
    </location>
</feature>
<keyword evidence="2" id="KW-0808">Transferase</keyword>
<dbReference type="EMBL" id="CADCUP010000176">
    <property type="protein sequence ID" value="CAA9407995.1"/>
    <property type="molecule type" value="Genomic_DNA"/>
</dbReference>
<evidence type="ECO:0000256" key="1">
    <source>
        <dbReference type="SAM" id="MobiDB-lite"/>
    </source>
</evidence>
<feature type="compositionally biased region" description="Basic residues" evidence="1">
    <location>
        <begin position="80"/>
        <end position="107"/>
    </location>
</feature>
<feature type="region of interest" description="Disordered" evidence="1">
    <location>
        <begin position="45"/>
        <end position="107"/>
    </location>
</feature>
<evidence type="ECO:0000313" key="2">
    <source>
        <dbReference type="EMBL" id="CAA9407995.1"/>
    </source>
</evidence>
<feature type="non-terminal residue" evidence="2">
    <location>
        <position position="1"/>
    </location>
</feature>
<protein>
    <submittedName>
        <fullName evidence="2">16S rRNA (Guanine(966)-N(2))-methyltransferase</fullName>
        <ecNumber evidence="2">2.1.1.171</ecNumber>
    </submittedName>
</protein>
<feature type="compositionally biased region" description="Low complexity" evidence="1">
    <location>
        <begin position="141"/>
        <end position="152"/>
    </location>
</feature>
<feature type="region of interest" description="Disordered" evidence="1">
    <location>
        <begin position="121"/>
        <end position="190"/>
    </location>
</feature>
<dbReference type="EC" id="2.1.1.171" evidence="2"/>
<feature type="compositionally biased region" description="Gly residues" evidence="1">
    <location>
        <begin position="131"/>
        <end position="140"/>
    </location>
</feature>
<feature type="compositionally biased region" description="Basic and acidic residues" evidence="1">
    <location>
        <begin position="1"/>
        <end position="12"/>
    </location>
</feature>
<gene>
    <name evidence="2" type="ORF">AVDCRST_MAG06-2670</name>
</gene>
<sequence length="190" mass="19975">DADHRGECRRSPAPDTQGRGHAADQRPGAGGAVLGDRVVVRLAVGPALPRPVRRVGRRRPRGLVAGRRGGHPGRAGPAYRRARRRQRPCARRPRPRAHRLGLHRAGHGAVRAVRRGLPRPALPARVVPGGRRPGGAGGPPLAGARSAGGRRALLPRRAAHLARGAGGGAAAQVRRDDALVRSRRHQPGGV</sequence>
<accession>A0A6J4P9D9</accession>
<keyword evidence="2" id="KW-0489">Methyltransferase</keyword>
<name>A0A6J4P9D9_9ACTN</name>
<dbReference type="AlphaFoldDB" id="A0A6J4P9D9"/>
<feature type="non-terminal residue" evidence="2">
    <location>
        <position position="190"/>
    </location>
</feature>
<dbReference type="GO" id="GO:0052913">
    <property type="term" value="F:16S rRNA (guanine(966)-N(2))-methyltransferase activity"/>
    <property type="evidence" value="ECO:0007669"/>
    <property type="project" value="UniProtKB-EC"/>
</dbReference>
<feature type="region of interest" description="Disordered" evidence="1">
    <location>
        <begin position="1"/>
        <end position="33"/>
    </location>
</feature>
<reference evidence="2" key="1">
    <citation type="submission" date="2020-02" db="EMBL/GenBank/DDBJ databases">
        <authorList>
            <person name="Meier V. D."/>
        </authorList>
    </citation>
    <scope>NUCLEOTIDE SEQUENCE</scope>
    <source>
        <strain evidence="2">AVDCRST_MAG06</strain>
    </source>
</reference>
<organism evidence="2">
    <name type="scientific">uncultured Nocardioides sp</name>
    <dbReference type="NCBI Taxonomy" id="198441"/>
    <lineage>
        <taxon>Bacteria</taxon>
        <taxon>Bacillati</taxon>
        <taxon>Actinomycetota</taxon>
        <taxon>Actinomycetes</taxon>
        <taxon>Propionibacteriales</taxon>
        <taxon>Nocardioidaceae</taxon>
        <taxon>Nocardioides</taxon>
        <taxon>environmental samples</taxon>
    </lineage>
</organism>
<feature type="compositionally biased region" description="Basic residues" evidence="1">
    <location>
        <begin position="51"/>
        <end position="61"/>
    </location>
</feature>